<name>A0A9W9KIT3_9EURO</name>
<gene>
    <name evidence="1" type="ORF">N7456_004660</name>
</gene>
<reference evidence="1" key="2">
    <citation type="journal article" date="2023" name="IMA Fungus">
        <title>Comparative genomic study of the Penicillium genus elucidates a diverse pangenome and 15 lateral gene transfer events.</title>
        <authorList>
            <person name="Petersen C."/>
            <person name="Sorensen T."/>
            <person name="Nielsen M.R."/>
            <person name="Sondergaard T.E."/>
            <person name="Sorensen J.L."/>
            <person name="Fitzpatrick D.A."/>
            <person name="Frisvad J.C."/>
            <person name="Nielsen K.L."/>
        </authorList>
    </citation>
    <scope>NUCLEOTIDE SEQUENCE</scope>
    <source>
        <strain evidence="1">IBT 30069</strain>
    </source>
</reference>
<evidence type="ECO:0000313" key="2">
    <source>
        <dbReference type="Proteomes" id="UP001149165"/>
    </source>
</evidence>
<protein>
    <recommendedName>
        <fullName evidence="3">BTB domain-containing protein</fullName>
    </recommendedName>
</protein>
<proteinExistence type="predicted"/>
<organism evidence="1 2">
    <name type="scientific">Penicillium angulare</name>
    <dbReference type="NCBI Taxonomy" id="116970"/>
    <lineage>
        <taxon>Eukaryota</taxon>
        <taxon>Fungi</taxon>
        <taxon>Dikarya</taxon>
        <taxon>Ascomycota</taxon>
        <taxon>Pezizomycotina</taxon>
        <taxon>Eurotiomycetes</taxon>
        <taxon>Eurotiomycetidae</taxon>
        <taxon>Eurotiales</taxon>
        <taxon>Aspergillaceae</taxon>
        <taxon>Penicillium</taxon>
    </lineage>
</organism>
<comment type="caution">
    <text evidence="1">The sequence shown here is derived from an EMBL/GenBank/DDBJ whole genome shotgun (WGS) entry which is preliminary data.</text>
</comment>
<dbReference type="EMBL" id="JAPQKH010000003">
    <property type="protein sequence ID" value="KAJ5107985.1"/>
    <property type="molecule type" value="Genomic_DNA"/>
</dbReference>
<evidence type="ECO:0008006" key="3">
    <source>
        <dbReference type="Google" id="ProtNLM"/>
    </source>
</evidence>
<sequence>MWDESAFVVEKMLDYLYTGDYSEAPSDKLQKKLGNSTIYGFQLHAQLFTIGDKYCIPLLCEIATTKYFDKAQNPFNSSDYFESIPDIFFSPLNHNNTLKMLAARIMKDTVGSHLNNPLVRSKYDDVAAQSPGFVKEVLDICLTSHILTWTCDNCDHFDTGKIRMDCGNRGKKKLYPFSKYKVSWSSRS</sequence>
<reference evidence="1" key="1">
    <citation type="submission" date="2022-11" db="EMBL/GenBank/DDBJ databases">
        <authorList>
            <person name="Petersen C."/>
        </authorList>
    </citation>
    <scope>NUCLEOTIDE SEQUENCE</scope>
    <source>
        <strain evidence="1">IBT 30069</strain>
    </source>
</reference>
<evidence type="ECO:0000313" key="1">
    <source>
        <dbReference type="EMBL" id="KAJ5107985.1"/>
    </source>
</evidence>
<keyword evidence="2" id="KW-1185">Reference proteome</keyword>
<dbReference type="OrthoDB" id="6359816at2759"/>
<accession>A0A9W9KIT3</accession>
<dbReference type="Proteomes" id="UP001149165">
    <property type="component" value="Unassembled WGS sequence"/>
</dbReference>
<dbReference type="AlphaFoldDB" id="A0A9W9KIT3"/>